<dbReference type="InterPro" id="IPR003849">
    <property type="entry name" value="Preprotein_translocase_YajC"/>
</dbReference>
<dbReference type="KEGG" id="kol:Kole_1610"/>
<proteinExistence type="inferred from homology"/>
<dbReference type="Proteomes" id="UP000002382">
    <property type="component" value="Chromosome"/>
</dbReference>
<feature type="transmembrane region" description="Helical" evidence="10">
    <location>
        <begin position="29"/>
        <end position="49"/>
    </location>
</feature>
<protein>
    <submittedName>
        <fullName evidence="11">Preprotein translocase, YajC subunit</fullName>
    </submittedName>
</protein>
<evidence type="ECO:0000256" key="3">
    <source>
        <dbReference type="ARBA" id="ARBA00022448"/>
    </source>
</evidence>
<keyword evidence="5 10" id="KW-0812">Transmembrane</keyword>
<keyword evidence="7 10" id="KW-1133">Transmembrane helix</keyword>
<dbReference type="EMBL" id="CP001634">
    <property type="protein sequence ID" value="ACR80300.1"/>
    <property type="molecule type" value="Genomic_DNA"/>
</dbReference>
<evidence type="ECO:0000256" key="8">
    <source>
        <dbReference type="ARBA" id="ARBA00023010"/>
    </source>
</evidence>
<evidence type="ECO:0000256" key="4">
    <source>
        <dbReference type="ARBA" id="ARBA00022475"/>
    </source>
</evidence>
<keyword evidence="6" id="KW-0653">Protein transport</keyword>
<dbReference type="STRING" id="521045.Kole_1610"/>
<evidence type="ECO:0000256" key="6">
    <source>
        <dbReference type="ARBA" id="ARBA00022927"/>
    </source>
</evidence>
<reference evidence="11 12" key="2">
    <citation type="journal article" date="2011" name="J. Bacteriol.">
        <title>Genome Sequence of Kosmotoga olearia Strain TBF 19.5.1, a Thermophilic Bacterium with a Wide Growth Temperature Range, Isolated from the Troll B Oil Platform in the North Sea.</title>
        <authorList>
            <person name="Swithers K.S."/>
            <person name="Dipippo J.L."/>
            <person name="Bruce D.C."/>
            <person name="Detter C."/>
            <person name="Tapia R."/>
            <person name="Han S."/>
            <person name="Goodwin L.A."/>
            <person name="Han J."/>
            <person name="Woyke T."/>
            <person name="Pitluck S."/>
            <person name="Pennacchio L."/>
            <person name="Nolan M."/>
            <person name="Mikhailova N."/>
            <person name="Land M.L."/>
            <person name="Nesbo C.L."/>
            <person name="Gogarten J.P."/>
            <person name="Noll K.M."/>
        </authorList>
    </citation>
    <scope>NUCLEOTIDE SEQUENCE [LARGE SCALE GENOMIC DNA]</scope>
    <source>
        <strain evidence="12">ATCC BAA-1733 / DSM 21960 / TBF 19.5.1</strain>
    </source>
</reference>
<organism evidence="11 12">
    <name type="scientific">Kosmotoga olearia (strain ATCC BAA-1733 / DSM 21960 / TBF 19.5.1)</name>
    <dbReference type="NCBI Taxonomy" id="521045"/>
    <lineage>
        <taxon>Bacteria</taxon>
        <taxon>Thermotogati</taxon>
        <taxon>Thermotogota</taxon>
        <taxon>Thermotogae</taxon>
        <taxon>Kosmotogales</taxon>
        <taxon>Kosmotogaceae</taxon>
        <taxon>Kosmotoga</taxon>
    </lineage>
</organism>
<comment type="subcellular location">
    <subcellularLocation>
        <location evidence="1">Cell membrane</location>
        <topology evidence="1">Single-pass membrane protein</topology>
    </subcellularLocation>
</comment>
<dbReference type="HOGENOM" id="CLU_116157_5_0_0"/>
<evidence type="ECO:0000256" key="10">
    <source>
        <dbReference type="SAM" id="Phobius"/>
    </source>
</evidence>
<dbReference type="OrthoDB" id="9800132at2"/>
<evidence type="ECO:0000313" key="11">
    <source>
        <dbReference type="EMBL" id="ACR80300.1"/>
    </source>
</evidence>
<gene>
    <name evidence="11" type="ordered locus">Kole_1610</name>
</gene>
<evidence type="ECO:0000313" key="12">
    <source>
        <dbReference type="Proteomes" id="UP000002382"/>
    </source>
</evidence>
<dbReference type="GO" id="GO:0015031">
    <property type="term" value="P:protein transport"/>
    <property type="evidence" value="ECO:0007669"/>
    <property type="project" value="UniProtKB-KW"/>
</dbReference>
<dbReference type="PANTHER" id="PTHR33909">
    <property type="entry name" value="SEC TRANSLOCON ACCESSORY COMPLEX SUBUNIT YAJC"/>
    <property type="match status" value="1"/>
</dbReference>
<name>C5CF35_KOSOT</name>
<evidence type="ECO:0000256" key="1">
    <source>
        <dbReference type="ARBA" id="ARBA00004162"/>
    </source>
</evidence>
<comment type="similarity">
    <text evidence="2">Belongs to the YajC family.</text>
</comment>
<dbReference type="PANTHER" id="PTHR33909:SF1">
    <property type="entry name" value="SEC TRANSLOCON ACCESSORY COMPLEX SUBUNIT YAJC"/>
    <property type="match status" value="1"/>
</dbReference>
<evidence type="ECO:0000256" key="2">
    <source>
        <dbReference type="ARBA" id="ARBA00006742"/>
    </source>
</evidence>
<keyword evidence="3" id="KW-0813">Transport</keyword>
<evidence type="ECO:0000256" key="5">
    <source>
        <dbReference type="ARBA" id="ARBA00022692"/>
    </source>
</evidence>
<sequence>MFPILGFVAYGPAAPETTSPVPTGATGGFAGIIVWLVIMIGLFYFMIILPQKRRDKKFKELMSKLKVGDRVITVGGIIGKVTNIKENTVRIKTGNGSEIDIARRSVTAILGKGTPTDIDPGIQ</sequence>
<dbReference type="AlphaFoldDB" id="C5CF35"/>
<keyword evidence="4" id="KW-1003">Cell membrane</keyword>
<evidence type="ECO:0000256" key="7">
    <source>
        <dbReference type="ARBA" id="ARBA00022989"/>
    </source>
</evidence>
<accession>C5CF35</accession>
<dbReference type="Pfam" id="PF02699">
    <property type="entry name" value="YajC"/>
    <property type="match status" value="1"/>
</dbReference>
<keyword evidence="8" id="KW-0811">Translocation</keyword>
<dbReference type="SMART" id="SM01323">
    <property type="entry name" value="YajC"/>
    <property type="match status" value="1"/>
</dbReference>
<dbReference type="GO" id="GO:0055085">
    <property type="term" value="P:transmembrane transport"/>
    <property type="evidence" value="ECO:0007669"/>
    <property type="project" value="InterPro"/>
</dbReference>
<dbReference type="GO" id="GO:0005886">
    <property type="term" value="C:plasma membrane"/>
    <property type="evidence" value="ECO:0007669"/>
    <property type="project" value="UniProtKB-SubCell"/>
</dbReference>
<keyword evidence="12" id="KW-1185">Reference proteome</keyword>
<dbReference type="NCBIfam" id="TIGR00739">
    <property type="entry name" value="yajC"/>
    <property type="match status" value="1"/>
</dbReference>
<dbReference type="PRINTS" id="PR01853">
    <property type="entry name" value="YAJCTRNLCASE"/>
</dbReference>
<reference evidence="11 12" key="1">
    <citation type="submission" date="2009-06" db="EMBL/GenBank/DDBJ databases">
        <title>Complete sequence of Thermotogales bacterium TBF 19.5.1.</title>
        <authorList>
            <consortium name="US DOE Joint Genome Institute"/>
            <person name="Lucas S."/>
            <person name="Copeland A."/>
            <person name="Lapidus A."/>
            <person name="Glavina del Rio T."/>
            <person name="Tice H."/>
            <person name="Bruce D."/>
            <person name="Goodwin L."/>
            <person name="Pitluck S."/>
            <person name="Chertkov O."/>
            <person name="Brettin T."/>
            <person name="Detter J.C."/>
            <person name="Han C."/>
            <person name="Schmutz J."/>
            <person name="Larimer F."/>
            <person name="Land M."/>
            <person name="Hauser L."/>
            <person name="Kyrpides N."/>
            <person name="Ovchinnikova G."/>
            <person name="Noll K."/>
        </authorList>
    </citation>
    <scope>NUCLEOTIDE SEQUENCE [LARGE SCALE GENOMIC DNA]</scope>
    <source>
        <strain evidence="12">ATCC BAA-1733 / DSM 21960 / TBF 19.5.1</strain>
    </source>
</reference>
<keyword evidence="9 10" id="KW-0472">Membrane</keyword>
<evidence type="ECO:0000256" key="9">
    <source>
        <dbReference type="ARBA" id="ARBA00023136"/>
    </source>
</evidence>
<dbReference type="RefSeq" id="WP_015868945.1">
    <property type="nucleotide sequence ID" value="NC_012785.1"/>
</dbReference>
<dbReference type="eggNOG" id="COG1862">
    <property type="taxonomic scope" value="Bacteria"/>
</dbReference>